<protein>
    <submittedName>
        <fullName evidence="4">CHAD domain-containing protein</fullName>
    </submittedName>
</protein>
<dbReference type="RefSeq" id="WP_386435415.1">
    <property type="nucleotide sequence ID" value="NZ_JBHSBB010000027.1"/>
</dbReference>
<name>A0ABV8HTQ0_9ACTN</name>
<dbReference type="InterPro" id="IPR007899">
    <property type="entry name" value="CHAD_dom"/>
</dbReference>
<feature type="domain" description="CYTH" evidence="2">
    <location>
        <begin position="5"/>
        <end position="213"/>
    </location>
</feature>
<accession>A0ABV8HTQ0</accession>
<feature type="compositionally biased region" description="Low complexity" evidence="1">
    <location>
        <begin position="338"/>
        <end position="351"/>
    </location>
</feature>
<dbReference type="Proteomes" id="UP001595765">
    <property type="component" value="Unassembled WGS sequence"/>
</dbReference>
<evidence type="ECO:0000256" key="1">
    <source>
        <dbReference type="SAM" id="MobiDB-lite"/>
    </source>
</evidence>
<reference evidence="5" key="1">
    <citation type="journal article" date="2019" name="Int. J. Syst. Evol. Microbiol.">
        <title>The Global Catalogue of Microorganisms (GCM) 10K type strain sequencing project: providing services to taxonomists for standard genome sequencing and annotation.</title>
        <authorList>
            <consortium name="The Broad Institute Genomics Platform"/>
            <consortium name="The Broad Institute Genome Sequencing Center for Infectious Disease"/>
            <person name="Wu L."/>
            <person name="Ma J."/>
        </authorList>
    </citation>
    <scope>NUCLEOTIDE SEQUENCE [LARGE SCALE GENOMIC DNA]</scope>
    <source>
        <strain evidence="5">CGMCC 4.7237</strain>
    </source>
</reference>
<gene>
    <name evidence="4" type="ORF">ACFO3J_28855</name>
</gene>
<feature type="region of interest" description="Disordered" evidence="1">
    <location>
        <begin position="332"/>
        <end position="351"/>
    </location>
</feature>
<proteinExistence type="predicted"/>
<evidence type="ECO:0000259" key="2">
    <source>
        <dbReference type="PROSITE" id="PS51707"/>
    </source>
</evidence>
<evidence type="ECO:0000313" key="4">
    <source>
        <dbReference type="EMBL" id="MFC4035449.1"/>
    </source>
</evidence>
<dbReference type="InterPro" id="IPR038186">
    <property type="entry name" value="CHAD_dom_sf"/>
</dbReference>
<dbReference type="Pfam" id="PF01928">
    <property type="entry name" value="CYTH"/>
    <property type="match status" value="1"/>
</dbReference>
<dbReference type="SMART" id="SM01118">
    <property type="entry name" value="CYTH"/>
    <property type="match status" value="1"/>
</dbReference>
<dbReference type="PANTHER" id="PTHR39339:SF1">
    <property type="entry name" value="CHAD DOMAIN-CONTAINING PROTEIN"/>
    <property type="match status" value="1"/>
</dbReference>
<comment type="caution">
    <text evidence="4">The sequence shown here is derived from an EMBL/GenBank/DDBJ whole genome shotgun (WGS) entry which is preliminary data.</text>
</comment>
<feature type="domain" description="CHAD" evidence="3">
    <location>
        <begin position="225"/>
        <end position="521"/>
    </location>
</feature>
<evidence type="ECO:0000259" key="3">
    <source>
        <dbReference type="PROSITE" id="PS51708"/>
    </source>
</evidence>
<evidence type="ECO:0000313" key="5">
    <source>
        <dbReference type="Proteomes" id="UP001595765"/>
    </source>
</evidence>
<dbReference type="PANTHER" id="PTHR39339">
    <property type="entry name" value="SLR1444 PROTEIN"/>
    <property type="match status" value="1"/>
</dbReference>
<dbReference type="SMART" id="SM00880">
    <property type="entry name" value="CHAD"/>
    <property type="match status" value="1"/>
</dbReference>
<dbReference type="SUPFAM" id="SSF55154">
    <property type="entry name" value="CYTH-like phosphatases"/>
    <property type="match status" value="1"/>
</dbReference>
<feature type="region of interest" description="Disordered" evidence="1">
    <location>
        <begin position="147"/>
        <end position="169"/>
    </location>
</feature>
<dbReference type="Pfam" id="PF05235">
    <property type="entry name" value="CHAD"/>
    <property type="match status" value="1"/>
</dbReference>
<dbReference type="Gene3D" id="2.40.320.10">
    <property type="entry name" value="Hypothetical Protein Pfu-838710-001"/>
    <property type="match status" value="1"/>
</dbReference>
<dbReference type="CDD" id="cd07374">
    <property type="entry name" value="CYTH-like_Pase"/>
    <property type="match status" value="1"/>
</dbReference>
<organism evidence="4 5">
    <name type="scientific">Streptomyces polygonati</name>
    <dbReference type="NCBI Taxonomy" id="1617087"/>
    <lineage>
        <taxon>Bacteria</taxon>
        <taxon>Bacillati</taxon>
        <taxon>Actinomycetota</taxon>
        <taxon>Actinomycetes</taxon>
        <taxon>Kitasatosporales</taxon>
        <taxon>Streptomycetaceae</taxon>
        <taxon>Streptomyces</taxon>
    </lineage>
</organism>
<dbReference type="PROSITE" id="PS51707">
    <property type="entry name" value="CYTH"/>
    <property type="match status" value="1"/>
</dbReference>
<dbReference type="InterPro" id="IPR023577">
    <property type="entry name" value="CYTH_domain"/>
</dbReference>
<sequence>MGERVAETERKYEASGQSGFEADGLAGVAEVRRPAADRLDAVYYDTAGLALVAHRTTLRRRTGGQDAGWHLKLPTAQADTRTEVHAPLGSATGEATGEPPEELRTEVAAIVRGHPLAPVVRLRTTRRRTLLLDDEGRTLAEIAHDEVAADLAEPSEPRSEEPSWTPGPAWTETEVELAEGGADLLDAVEERLLAAGMRRSSSPSKLAHALGDRLVPPLPGPPAVPETAGQTATGYLYEQLTALLALDPAVRRAEEDAVHRMRVATRRARSALKSFGRELDRRVTDPLGGELKWLAGALGLERDREVLAERLARRLAELDPALTGEALRRRLRARGEGEPSTEAATAGSASSAHAALVRELDGARYFALLDGMEALLAAPPFLRPAADAPAGTSAAATVRRDHARLRAAVETALAMPAGDDRDTALHDARKDAKRARYSSEAATAVLGKRAAAHTSRLKGIQQLLGEHQDGYLCRTALVPLRADAVAAGEDPAPYDAMIRRERELAAGVEADLPAAWREADQPV</sequence>
<keyword evidence="5" id="KW-1185">Reference proteome</keyword>
<dbReference type="PROSITE" id="PS51708">
    <property type="entry name" value="CHAD"/>
    <property type="match status" value="1"/>
</dbReference>
<dbReference type="EMBL" id="JBHSBB010000027">
    <property type="protein sequence ID" value="MFC4035449.1"/>
    <property type="molecule type" value="Genomic_DNA"/>
</dbReference>
<dbReference type="Gene3D" id="1.40.20.10">
    <property type="entry name" value="CHAD domain"/>
    <property type="match status" value="1"/>
</dbReference>
<dbReference type="InterPro" id="IPR033469">
    <property type="entry name" value="CYTH-like_dom_sf"/>
</dbReference>